<dbReference type="Proteomes" id="UP000694569">
    <property type="component" value="Unplaced"/>
</dbReference>
<dbReference type="GO" id="GO:0006805">
    <property type="term" value="P:xenobiotic metabolic process"/>
    <property type="evidence" value="ECO:0007669"/>
    <property type="project" value="TreeGrafter"/>
</dbReference>
<evidence type="ECO:0000256" key="14">
    <source>
        <dbReference type="RuleBase" id="RU000461"/>
    </source>
</evidence>
<dbReference type="SUPFAM" id="SSF48264">
    <property type="entry name" value="Cytochrome P450"/>
    <property type="match status" value="1"/>
</dbReference>
<dbReference type="GO" id="GO:0016712">
    <property type="term" value="F:oxidoreductase activity, acting on paired donors, with incorporation or reduction of molecular oxygen, reduced flavin or flavoprotein as one donor, and incorporation of one atom of oxygen"/>
    <property type="evidence" value="ECO:0007669"/>
    <property type="project" value="InterPro"/>
</dbReference>
<evidence type="ECO:0000256" key="7">
    <source>
        <dbReference type="ARBA" id="ARBA00022824"/>
    </source>
</evidence>
<dbReference type="PROSITE" id="PS00086">
    <property type="entry name" value="CYTOCHROME_P450"/>
    <property type="match status" value="1"/>
</dbReference>
<organism evidence="15 16">
    <name type="scientific">Leptobrachium leishanense</name>
    <name type="common">Leishan spiny toad</name>
    <dbReference type="NCBI Taxonomy" id="445787"/>
    <lineage>
        <taxon>Eukaryota</taxon>
        <taxon>Metazoa</taxon>
        <taxon>Chordata</taxon>
        <taxon>Craniata</taxon>
        <taxon>Vertebrata</taxon>
        <taxon>Euteleostomi</taxon>
        <taxon>Amphibia</taxon>
        <taxon>Batrachia</taxon>
        <taxon>Anura</taxon>
        <taxon>Pelobatoidea</taxon>
        <taxon>Megophryidae</taxon>
        <taxon>Leptobrachium</taxon>
    </lineage>
</organism>
<evidence type="ECO:0000313" key="15">
    <source>
        <dbReference type="Ensembl" id="ENSLLEP00000036151.1"/>
    </source>
</evidence>
<proteinExistence type="inferred from homology"/>
<dbReference type="GO" id="GO:0020037">
    <property type="term" value="F:heme binding"/>
    <property type="evidence" value="ECO:0007669"/>
    <property type="project" value="InterPro"/>
</dbReference>
<evidence type="ECO:0000256" key="6">
    <source>
        <dbReference type="ARBA" id="ARBA00022723"/>
    </source>
</evidence>
<comment type="similarity">
    <text evidence="4 14">Belongs to the cytochrome P450 family.</text>
</comment>
<dbReference type="Gene3D" id="1.10.630.10">
    <property type="entry name" value="Cytochrome P450"/>
    <property type="match status" value="1"/>
</dbReference>
<keyword evidence="12" id="KW-0472">Membrane</keyword>
<keyword evidence="7" id="KW-0256">Endoplasmic reticulum</keyword>
<sequence length="492" mass="56424">MELSVCGTALLLCAVTVLILVLSWNRKPPNLPPGPTPLPLIGNLLQLDFKNMVQQFVKIGSTYGPVSMVYLGQKPVVILNGHDVVREALLDNGEVFSDRGKLIFAELAFKGYGVLFSNGERWKQMRRFSLSTLRNFGMGKRSLEERVQAEAKCLGEEFLKRKGAQFDPTYHLSLAVSNVICSIVFGDRFDYEDKDFLAMLALMKETFQIVTSPWAQIFGLAPNIFKHMPGSHHKLFRNFNTFREYVMEKVKSHEESLDENFPRDYIDCFVIKMREEKDNPNSEFIYENLIVNLVNLFFAGTETTSTTLRYGILLLLKYPDIQKRMHREIDEVIGQDRVPSVEDRIRMPYVDAVIHEILRFADLAPLGLPRSTTKDTTLRGFHIPKDTTIFPMLTTVLKDEKYFPDAQKFNPGHFLDENGSLKKNEAFMPFSIGKRICLGEGLARMEIFLFLTSILQKFDLKCNIRLEDIDISPIPSKGSFTPRPYELYVRSR</sequence>
<keyword evidence="8" id="KW-0492">Microsome</keyword>
<dbReference type="InterPro" id="IPR050182">
    <property type="entry name" value="Cytochrome_P450_fam2"/>
</dbReference>
<dbReference type="Ensembl" id="ENSLLET00000037549.1">
    <property type="protein sequence ID" value="ENSLLEP00000036151.1"/>
    <property type="gene ID" value="ENSLLEG00000022823.1"/>
</dbReference>
<dbReference type="GeneTree" id="ENSGT00940000155736"/>
<dbReference type="PRINTS" id="PR01684">
    <property type="entry name" value="EP450ICYP2A"/>
</dbReference>
<reference evidence="15" key="1">
    <citation type="submission" date="2025-08" db="UniProtKB">
        <authorList>
            <consortium name="Ensembl"/>
        </authorList>
    </citation>
    <scope>IDENTIFICATION</scope>
</reference>
<evidence type="ECO:0000256" key="11">
    <source>
        <dbReference type="ARBA" id="ARBA00023033"/>
    </source>
</evidence>
<dbReference type="FunFam" id="1.10.630.10:FF:000001">
    <property type="entry name" value="Cytochrome P450, family 2"/>
    <property type="match status" value="1"/>
</dbReference>
<dbReference type="InterPro" id="IPR001128">
    <property type="entry name" value="Cyt_P450"/>
</dbReference>
<dbReference type="PRINTS" id="PR00463">
    <property type="entry name" value="EP450I"/>
</dbReference>
<dbReference type="GO" id="GO:0005789">
    <property type="term" value="C:endoplasmic reticulum membrane"/>
    <property type="evidence" value="ECO:0007669"/>
    <property type="project" value="UniProtKB-SubCell"/>
</dbReference>
<reference evidence="15" key="2">
    <citation type="submission" date="2025-09" db="UniProtKB">
        <authorList>
            <consortium name="Ensembl"/>
        </authorList>
    </citation>
    <scope>IDENTIFICATION</scope>
</reference>
<evidence type="ECO:0000256" key="4">
    <source>
        <dbReference type="ARBA" id="ARBA00010617"/>
    </source>
</evidence>
<evidence type="ECO:0008006" key="17">
    <source>
        <dbReference type="Google" id="ProtNLM"/>
    </source>
</evidence>
<evidence type="ECO:0000256" key="5">
    <source>
        <dbReference type="ARBA" id="ARBA00022617"/>
    </source>
</evidence>
<dbReference type="GO" id="GO:0005506">
    <property type="term" value="F:iron ion binding"/>
    <property type="evidence" value="ECO:0007669"/>
    <property type="project" value="InterPro"/>
</dbReference>
<keyword evidence="9 14" id="KW-0560">Oxidoreductase</keyword>
<comment type="subcellular location">
    <subcellularLocation>
        <location evidence="3">Endoplasmic reticulum membrane</location>
    </subcellularLocation>
    <subcellularLocation>
        <location evidence="2">Microsome membrane</location>
    </subcellularLocation>
</comment>
<evidence type="ECO:0000256" key="2">
    <source>
        <dbReference type="ARBA" id="ARBA00004524"/>
    </source>
</evidence>
<keyword evidence="10 13" id="KW-0408">Iron</keyword>
<dbReference type="PRINTS" id="PR00385">
    <property type="entry name" value="P450"/>
</dbReference>
<keyword evidence="16" id="KW-1185">Reference proteome</keyword>
<keyword evidence="11 14" id="KW-0503">Monooxygenase</keyword>
<evidence type="ECO:0000256" key="3">
    <source>
        <dbReference type="ARBA" id="ARBA00004586"/>
    </source>
</evidence>
<keyword evidence="6 13" id="KW-0479">Metal-binding</keyword>
<dbReference type="InterPro" id="IPR008067">
    <property type="entry name" value="Cyt_P450_E_grp-I_CYP2A-like"/>
</dbReference>
<evidence type="ECO:0000256" key="1">
    <source>
        <dbReference type="ARBA" id="ARBA00001971"/>
    </source>
</evidence>
<dbReference type="GO" id="GO:0008392">
    <property type="term" value="F:arachidonate epoxygenase activity"/>
    <property type="evidence" value="ECO:0007669"/>
    <property type="project" value="TreeGrafter"/>
</dbReference>
<evidence type="ECO:0000256" key="13">
    <source>
        <dbReference type="PIRSR" id="PIRSR602401-1"/>
    </source>
</evidence>
<keyword evidence="5 13" id="KW-0349">Heme</keyword>
<evidence type="ECO:0000256" key="9">
    <source>
        <dbReference type="ARBA" id="ARBA00023002"/>
    </source>
</evidence>
<dbReference type="InterPro" id="IPR002401">
    <property type="entry name" value="Cyt_P450_E_grp-I"/>
</dbReference>
<dbReference type="Pfam" id="PF00067">
    <property type="entry name" value="p450"/>
    <property type="match status" value="1"/>
</dbReference>
<dbReference type="AlphaFoldDB" id="A0A8C5QES4"/>
<protein>
    <recommendedName>
        <fullName evidence="17">Cytochrome P450</fullName>
    </recommendedName>
</protein>
<name>A0A8C5QES4_9ANUR</name>
<evidence type="ECO:0000256" key="8">
    <source>
        <dbReference type="ARBA" id="ARBA00022848"/>
    </source>
</evidence>
<accession>A0A8C5QES4</accession>
<comment type="cofactor">
    <cofactor evidence="1 13">
        <name>heme</name>
        <dbReference type="ChEBI" id="CHEBI:30413"/>
    </cofactor>
</comment>
<feature type="binding site" description="axial binding residue" evidence="13">
    <location>
        <position position="437"/>
    </location>
    <ligand>
        <name>heme</name>
        <dbReference type="ChEBI" id="CHEBI:30413"/>
    </ligand>
    <ligandPart>
        <name>Fe</name>
        <dbReference type="ChEBI" id="CHEBI:18248"/>
    </ligandPart>
</feature>
<dbReference type="InterPro" id="IPR017972">
    <property type="entry name" value="Cyt_P450_CS"/>
</dbReference>
<evidence type="ECO:0000256" key="10">
    <source>
        <dbReference type="ARBA" id="ARBA00023004"/>
    </source>
</evidence>
<evidence type="ECO:0000256" key="12">
    <source>
        <dbReference type="ARBA" id="ARBA00023136"/>
    </source>
</evidence>
<dbReference type="InterPro" id="IPR036396">
    <property type="entry name" value="Cyt_P450_sf"/>
</dbReference>
<dbReference type="PANTHER" id="PTHR24300">
    <property type="entry name" value="CYTOCHROME P450 508A4-RELATED"/>
    <property type="match status" value="1"/>
</dbReference>
<dbReference type="GO" id="GO:0019373">
    <property type="term" value="P:epoxygenase P450 pathway"/>
    <property type="evidence" value="ECO:0007669"/>
    <property type="project" value="TreeGrafter"/>
</dbReference>
<evidence type="ECO:0000313" key="16">
    <source>
        <dbReference type="Proteomes" id="UP000694569"/>
    </source>
</evidence>
<dbReference type="PANTHER" id="PTHR24300:SF405">
    <property type="entry name" value="CYTOCHROME P450 2G1"/>
    <property type="match status" value="1"/>
</dbReference>